<name>A0A4P7N5A4_PYROR</name>
<evidence type="ECO:0000313" key="2">
    <source>
        <dbReference type="EMBL" id="QBZ55130.1"/>
    </source>
</evidence>
<dbReference type="InterPro" id="IPR001763">
    <property type="entry name" value="Rhodanese-like_dom"/>
</dbReference>
<proteinExistence type="predicted"/>
<organism evidence="2 3">
    <name type="scientific">Pyricularia oryzae</name>
    <name type="common">Rice blast fungus</name>
    <name type="synonym">Magnaporthe oryzae</name>
    <dbReference type="NCBI Taxonomy" id="318829"/>
    <lineage>
        <taxon>Eukaryota</taxon>
        <taxon>Fungi</taxon>
        <taxon>Dikarya</taxon>
        <taxon>Ascomycota</taxon>
        <taxon>Pezizomycotina</taxon>
        <taxon>Sordariomycetes</taxon>
        <taxon>Sordariomycetidae</taxon>
        <taxon>Magnaporthales</taxon>
        <taxon>Pyriculariaceae</taxon>
        <taxon>Pyricularia</taxon>
    </lineage>
</organism>
<dbReference type="VEuPathDB" id="FungiDB:M_BR32_EuGene_00132621"/>
<sequence>MAEPQQPTKAEPWWAALPAPRARCPTLPADEVLKLLEENTGTASGASDVLLVDVRRDDWTGGTVAGSVNLPAQSLYATRGAIYDLCRRAGVKRVVFYCGEIQYCLHYSAITAAQPSGLSNTAIAYLGSCSDGGRGWKCANWFQDYVDEKGDTEIQGMLLEGGIKGWVKRFGGKGVQGFDANCWM</sequence>
<accession>A0A4P7N5A4</accession>
<feature type="domain" description="Rhodanese" evidence="1">
    <location>
        <begin position="45"/>
        <end position="175"/>
    </location>
</feature>
<dbReference type="AlphaFoldDB" id="A0A4P7N5A4"/>
<reference evidence="2 3" key="1">
    <citation type="journal article" date="2019" name="Mol. Biol. Evol.">
        <title>Blast fungal genomes show frequent chromosomal changes, gene gains and losses, and effector gene turnover.</title>
        <authorList>
            <person name="Gomez Luciano L.B."/>
            <person name="Jason Tsai I."/>
            <person name="Chuma I."/>
            <person name="Tosa Y."/>
            <person name="Chen Y.H."/>
            <person name="Li J.Y."/>
            <person name="Li M.Y."/>
            <person name="Jade Lu M.Y."/>
            <person name="Nakayashiki H."/>
            <person name="Li W.H."/>
        </authorList>
    </citation>
    <scope>NUCLEOTIDE SEQUENCE [LARGE SCALE GENOMIC DNA]</scope>
    <source>
        <strain evidence="2">MZ5-1-6</strain>
    </source>
</reference>
<gene>
    <name evidence="2" type="ORF">PoMZ_00022</name>
</gene>
<evidence type="ECO:0000259" key="1">
    <source>
        <dbReference type="PROSITE" id="PS50206"/>
    </source>
</evidence>
<dbReference type="Gene3D" id="3.40.250.10">
    <property type="entry name" value="Rhodanese-like domain"/>
    <property type="match status" value="1"/>
</dbReference>
<dbReference type="EMBL" id="CP034205">
    <property type="protein sequence ID" value="QBZ55130.1"/>
    <property type="molecule type" value="Genomic_DNA"/>
</dbReference>
<dbReference type="SUPFAM" id="SSF52821">
    <property type="entry name" value="Rhodanese/Cell cycle control phosphatase"/>
    <property type="match status" value="1"/>
</dbReference>
<protein>
    <recommendedName>
        <fullName evidence="1">Rhodanese domain-containing protein</fullName>
    </recommendedName>
</protein>
<evidence type="ECO:0000313" key="3">
    <source>
        <dbReference type="Proteomes" id="UP000294847"/>
    </source>
</evidence>
<dbReference type="PROSITE" id="PS50206">
    <property type="entry name" value="RHODANESE_3"/>
    <property type="match status" value="1"/>
</dbReference>
<dbReference type="InterPro" id="IPR036873">
    <property type="entry name" value="Rhodanese-like_dom_sf"/>
</dbReference>
<dbReference type="Proteomes" id="UP000294847">
    <property type="component" value="Chromosome 2"/>
</dbReference>